<feature type="transmembrane region" description="Helical" evidence="6">
    <location>
        <begin position="222"/>
        <end position="243"/>
    </location>
</feature>
<keyword evidence="3 6" id="KW-0812">Transmembrane</keyword>
<dbReference type="InterPro" id="IPR036259">
    <property type="entry name" value="MFS_trans_sf"/>
</dbReference>
<feature type="transmembrane region" description="Helical" evidence="6">
    <location>
        <begin position="131"/>
        <end position="152"/>
    </location>
</feature>
<feature type="transmembrane region" description="Helical" evidence="6">
    <location>
        <begin position="164"/>
        <end position="185"/>
    </location>
</feature>
<feature type="domain" description="Major facilitator superfamily (MFS) profile" evidence="7">
    <location>
        <begin position="13"/>
        <end position="455"/>
    </location>
</feature>
<dbReference type="PANTHER" id="PTHR42718:SF9">
    <property type="entry name" value="MAJOR FACILITATOR SUPERFAMILY MULTIDRUG TRANSPORTER MFSC"/>
    <property type="match status" value="1"/>
</dbReference>
<dbReference type="EMBL" id="WTUX01000010">
    <property type="protein sequence ID" value="MZR12399.1"/>
    <property type="molecule type" value="Genomic_DNA"/>
</dbReference>
<evidence type="ECO:0000313" key="9">
    <source>
        <dbReference type="Proteomes" id="UP000467322"/>
    </source>
</evidence>
<dbReference type="PANTHER" id="PTHR42718">
    <property type="entry name" value="MAJOR FACILITATOR SUPERFAMILY MULTIDRUG TRANSPORTER MFSC"/>
    <property type="match status" value="1"/>
</dbReference>
<dbReference type="Pfam" id="PF07690">
    <property type="entry name" value="MFS_1"/>
    <property type="match status" value="1"/>
</dbReference>
<feature type="transmembrane region" description="Helical" evidence="6">
    <location>
        <begin position="197"/>
        <end position="216"/>
    </location>
</feature>
<dbReference type="CDD" id="cd17504">
    <property type="entry name" value="MFS_MMR_MDR_like"/>
    <property type="match status" value="1"/>
</dbReference>
<evidence type="ECO:0000256" key="6">
    <source>
        <dbReference type="SAM" id="Phobius"/>
    </source>
</evidence>
<dbReference type="SUPFAM" id="SSF103473">
    <property type="entry name" value="MFS general substrate transporter"/>
    <property type="match status" value="1"/>
</dbReference>
<dbReference type="Proteomes" id="UP000467322">
    <property type="component" value="Unassembled WGS sequence"/>
</dbReference>
<feature type="transmembrane region" description="Helical" evidence="6">
    <location>
        <begin position="51"/>
        <end position="67"/>
    </location>
</feature>
<dbReference type="GO" id="GO:0022857">
    <property type="term" value="F:transmembrane transporter activity"/>
    <property type="evidence" value="ECO:0007669"/>
    <property type="project" value="InterPro"/>
</dbReference>
<keyword evidence="5 6" id="KW-0472">Membrane</keyword>
<comment type="subcellular location">
    <subcellularLocation>
        <location evidence="1">Membrane</location>
        <topology evidence="1">Multi-pass membrane protein</topology>
    </subcellularLocation>
</comment>
<evidence type="ECO:0000256" key="5">
    <source>
        <dbReference type="ARBA" id="ARBA00023136"/>
    </source>
</evidence>
<dbReference type="PROSITE" id="PS50850">
    <property type="entry name" value="MFS"/>
    <property type="match status" value="1"/>
</dbReference>
<sequence>MPARHSSTRQRLVVATLACACLCAAFTQTLLIPIQSSLPELLDAPASQTAWVITVTLLSFSIMVPISGRLGDMYGKRRIAIWLMGLLVAGSTLAAVSDNLPGVLVGRALQGVSMGIIPIGMSLLRDVIDKAWLGTAIALLSATLGVGGAIGLPLSAVVTEYYDWHTLFTLTAGLAAVALVLIVAIVPPTGVRSYGRIDVPGMIGLTVGLVGVLLSISRGNDWGWSSAPTVAGFVIGGTSLAIWGWYELRADNPLVDLRVSARPAILLTNLASVAMGFALFTSNIAFPQLLQLPEAIGGLGLDLIPASLSLMPAGLAMLAAAPVAGRLERTIGPRLLLVTGALIMAAAYLFCLVADLDFWRIALVNTVIGVAIGLGYAAMPAQIMAVVPVSETAAANGLNAFMRSFGTTTASAVIGAILAAATPATVIGNFSTIYLLGLIAALVCAALAFLVPHGKGRDGVPAPAAA</sequence>
<feature type="transmembrane region" description="Helical" evidence="6">
    <location>
        <begin position="335"/>
        <end position="355"/>
    </location>
</feature>
<comment type="caution">
    <text evidence="8">The sequence shown here is derived from an EMBL/GenBank/DDBJ whole genome shotgun (WGS) entry which is preliminary data.</text>
</comment>
<keyword evidence="9" id="KW-1185">Reference proteome</keyword>
<proteinExistence type="predicted"/>
<evidence type="ECO:0000256" key="1">
    <source>
        <dbReference type="ARBA" id="ARBA00004141"/>
    </source>
</evidence>
<keyword evidence="4 6" id="KW-1133">Transmembrane helix</keyword>
<feature type="transmembrane region" description="Helical" evidence="6">
    <location>
        <begin position="79"/>
        <end position="97"/>
    </location>
</feature>
<dbReference type="AlphaFoldDB" id="A0A845M034"/>
<evidence type="ECO:0000256" key="3">
    <source>
        <dbReference type="ARBA" id="ARBA00022692"/>
    </source>
</evidence>
<feature type="transmembrane region" description="Helical" evidence="6">
    <location>
        <begin position="361"/>
        <end position="379"/>
    </location>
</feature>
<feature type="transmembrane region" description="Helical" evidence="6">
    <location>
        <begin position="433"/>
        <end position="451"/>
    </location>
</feature>
<feature type="transmembrane region" description="Helical" evidence="6">
    <location>
        <begin position="306"/>
        <end position="323"/>
    </location>
</feature>
<evidence type="ECO:0000259" key="7">
    <source>
        <dbReference type="PROSITE" id="PS50850"/>
    </source>
</evidence>
<dbReference type="Gene3D" id="1.20.1250.20">
    <property type="entry name" value="MFS general substrate transporter like domains"/>
    <property type="match status" value="1"/>
</dbReference>
<keyword evidence="2" id="KW-0813">Transport</keyword>
<evidence type="ECO:0000313" key="8">
    <source>
        <dbReference type="EMBL" id="MZR12399.1"/>
    </source>
</evidence>
<dbReference type="InterPro" id="IPR011701">
    <property type="entry name" value="MFS"/>
</dbReference>
<evidence type="ECO:0000256" key="2">
    <source>
        <dbReference type="ARBA" id="ARBA00022448"/>
    </source>
</evidence>
<organism evidence="8 9">
    <name type="scientific">Maritimibacter harenae</name>
    <dbReference type="NCBI Taxonomy" id="2606218"/>
    <lineage>
        <taxon>Bacteria</taxon>
        <taxon>Pseudomonadati</taxon>
        <taxon>Pseudomonadota</taxon>
        <taxon>Alphaproteobacteria</taxon>
        <taxon>Rhodobacterales</taxon>
        <taxon>Roseobacteraceae</taxon>
        <taxon>Maritimibacter</taxon>
    </lineage>
</organism>
<accession>A0A845M034</accession>
<name>A0A845M034_9RHOB</name>
<reference evidence="8 9" key="1">
    <citation type="submission" date="2019-12" db="EMBL/GenBank/DDBJ databases">
        <title>Maritimibacter sp. nov. sp. isolated from sea sand.</title>
        <authorList>
            <person name="Kim J."/>
            <person name="Jeong S.E."/>
            <person name="Jung H.S."/>
            <person name="Jeon C.O."/>
        </authorList>
    </citation>
    <scope>NUCLEOTIDE SEQUENCE [LARGE SCALE GENOMIC DNA]</scope>
    <source>
        <strain evidence="8 9">DP07</strain>
    </source>
</reference>
<feature type="transmembrane region" description="Helical" evidence="6">
    <location>
        <begin position="264"/>
        <end position="286"/>
    </location>
</feature>
<dbReference type="InterPro" id="IPR020846">
    <property type="entry name" value="MFS_dom"/>
</dbReference>
<protein>
    <submittedName>
        <fullName evidence="8">MFS transporter</fullName>
    </submittedName>
</protein>
<evidence type="ECO:0000256" key="4">
    <source>
        <dbReference type="ARBA" id="ARBA00022989"/>
    </source>
</evidence>
<feature type="transmembrane region" description="Helical" evidence="6">
    <location>
        <begin position="400"/>
        <end position="421"/>
    </location>
</feature>
<gene>
    <name evidence="8" type="ORF">GQE99_05145</name>
</gene>
<dbReference type="GO" id="GO:0016020">
    <property type="term" value="C:membrane"/>
    <property type="evidence" value="ECO:0007669"/>
    <property type="project" value="UniProtKB-SubCell"/>
</dbReference>